<dbReference type="PANTHER" id="PTHR43806:SF11">
    <property type="entry name" value="CEREVISIN-RELATED"/>
    <property type="match status" value="1"/>
</dbReference>
<evidence type="ECO:0000259" key="13">
    <source>
        <dbReference type="Pfam" id="PF00082"/>
    </source>
</evidence>
<dbReference type="Gene3D" id="3.40.50.200">
    <property type="entry name" value="Peptidase S8/S53 domain"/>
    <property type="match status" value="1"/>
</dbReference>
<evidence type="ECO:0000256" key="4">
    <source>
        <dbReference type="ARBA" id="ARBA00022670"/>
    </source>
</evidence>
<feature type="active site" description="Charge relay system" evidence="10">
    <location>
        <position position="95"/>
    </location>
</feature>
<dbReference type="PROSITE" id="PS00138">
    <property type="entry name" value="SUBTILASE_SER"/>
    <property type="match status" value="1"/>
</dbReference>
<evidence type="ECO:0000256" key="3">
    <source>
        <dbReference type="ARBA" id="ARBA00022475"/>
    </source>
</evidence>
<feature type="signal peptide" evidence="12">
    <location>
        <begin position="1"/>
        <end position="18"/>
    </location>
</feature>
<evidence type="ECO:0000256" key="11">
    <source>
        <dbReference type="SAM" id="Phobius"/>
    </source>
</evidence>
<feature type="chain" id="PRO_5046834441" evidence="12">
    <location>
        <begin position="19"/>
        <end position="390"/>
    </location>
</feature>
<keyword evidence="8 11" id="KW-1133">Transmembrane helix</keyword>
<gene>
    <name evidence="14" type="primary">mycP</name>
    <name evidence="14" type="ORF">ACFY35_43225</name>
</gene>
<dbReference type="InterPro" id="IPR015500">
    <property type="entry name" value="Peptidase_S8_subtilisin-rel"/>
</dbReference>
<protein>
    <submittedName>
        <fullName evidence="14">Type VII secretion-associated serine protease mycosin</fullName>
    </submittedName>
</protein>
<dbReference type="InterPro" id="IPR023828">
    <property type="entry name" value="Peptidase_S8_Ser-AS"/>
</dbReference>
<dbReference type="PRINTS" id="PR00723">
    <property type="entry name" value="SUBTILISIN"/>
</dbReference>
<evidence type="ECO:0000256" key="2">
    <source>
        <dbReference type="ARBA" id="ARBA00011073"/>
    </source>
</evidence>
<dbReference type="InterPro" id="IPR023834">
    <property type="entry name" value="T7SS_pept_S8A_mycosin"/>
</dbReference>
<comment type="similarity">
    <text evidence="2 10">Belongs to the peptidase S8 family.</text>
</comment>
<comment type="caution">
    <text evidence="14">The sequence shown here is derived from an EMBL/GenBank/DDBJ whole genome shotgun (WGS) entry which is preliminary data.</text>
</comment>
<dbReference type="EMBL" id="JBIAZU010000008">
    <property type="protein sequence ID" value="MFF5296291.1"/>
    <property type="molecule type" value="Genomic_DNA"/>
</dbReference>
<accession>A0ABW6WSK9</accession>
<comment type="subcellular location">
    <subcellularLocation>
        <location evidence="1">Cell membrane</location>
        <topology evidence="1">Single-pass membrane protein</topology>
    </subcellularLocation>
</comment>
<feature type="domain" description="Peptidase S8/S53" evidence="13">
    <location>
        <begin position="52"/>
        <end position="307"/>
    </location>
</feature>
<evidence type="ECO:0000313" key="15">
    <source>
        <dbReference type="Proteomes" id="UP001602245"/>
    </source>
</evidence>
<dbReference type="Proteomes" id="UP001602245">
    <property type="component" value="Unassembled WGS sequence"/>
</dbReference>
<dbReference type="GO" id="GO:0008233">
    <property type="term" value="F:peptidase activity"/>
    <property type="evidence" value="ECO:0007669"/>
    <property type="project" value="UniProtKB-KW"/>
</dbReference>
<keyword evidence="4 10" id="KW-0645">Protease</keyword>
<feature type="transmembrane region" description="Helical" evidence="11">
    <location>
        <begin position="352"/>
        <end position="374"/>
    </location>
</feature>
<dbReference type="SUPFAM" id="SSF52743">
    <property type="entry name" value="Subtilisin-like"/>
    <property type="match status" value="1"/>
</dbReference>
<evidence type="ECO:0000313" key="14">
    <source>
        <dbReference type="EMBL" id="MFF5296291.1"/>
    </source>
</evidence>
<evidence type="ECO:0000256" key="9">
    <source>
        <dbReference type="ARBA" id="ARBA00023136"/>
    </source>
</evidence>
<evidence type="ECO:0000256" key="6">
    <source>
        <dbReference type="ARBA" id="ARBA00022801"/>
    </source>
</evidence>
<keyword evidence="6 10" id="KW-0378">Hydrolase</keyword>
<dbReference type="PROSITE" id="PS00137">
    <property type="entry name" value="SUBTILASE_HIS"/>
    <property type="match status" value="1"/>
</dbReference>
<dbReference type="GO" id="GO:0006508">
    <property type="term" value="P:proteolysis"/>
    <property type="evidence" value="ECO:0007669"/>
    <property type="project" value="UniProtKB-KW"/>
</dbReference>
<keyword evidence="7 10" id="KW-0720">Serine protease</keyword>
<keyword evidence="15" id="KW-1185">Reference proteome</keyword>
<organism evidence="14 15">
    <name type="scientific">Paractinoplanes globisporus</name>
    <dbReference type="NCBI Taxonomy" id="113565"/>
    <lineage>
        <taxon>Bacteria</taxon>
        <taxon>Bacillati</taxon>
        <taxon>Actinomycetota</taxon>
        <taxon>Actinomycetes</taxon>
        <taxon>Micromonosporales</taxon>
        <taxon>Micromonosporaceae</taxon>
        <taxon>Paractinoplanes</taxon>
    </lineage>
</organism>
<reference evidence="14 15" key="1">
    <citation type="submission" date="2024-10" db="EMBL/GenBank/DDBJ databases">
        <title>The Natural Products Discovery Center: Release of the First 8490 Sequenced Strains for Exploring Actinobacteria Biosynthetic Diversity.</title>
        <authorList>
            <person name="Kalkreuter E."/>
            <person name="Kautsar S.A."/>
            <person name="Yang D."/>
            <person name="Bader C.D."/>
            <person name="Teijaro C.N."/>
            <person name="Fluegel L."/>
            <person name="Davis C.M."/>
            <person name="Simpson J.R."/>
            <person name="Lauterbach L."/>
            <person name="Steele A.D."/>
            <person name="Gui C."/>
            <person name="Meng S."/>
            <person name="Li G."/>
            <person name="Viehrig K."/>
            <person name="Ye F."/>
            <person name="Su P."/>
            <person name="Kiefer A.F."/>
            <person name="Nichols A."/>
            <person name="Cepeda A.J."/>
            <person name="Yan W."/>
            <person name="Fan B."/>
            <person name="Jiang Y."/>
            <person name="Adhikari A."/>
            <person name="Zheng C.-J."/>
            <person name="Schuster L."/>
            <person name="Cowan T.M."/>
            <person name="Smanski M.J."/>
            <person name="Chevrette M.G."/>
            <person name="De Carvalho L.P.S."/>
            <person name="Shen B."/>
        </authorList>
    </citation>
    <scope>NUCLEOTIDE SEQUENCE [LARGE SCALE GENOMIC DNA]</scope>
    <source>
        <strain evidence="14 15">NPDC000087</strain>
    </source>
</reference>
<dbReference type="PROSITE" id="PS51892">
    <property type="entry name" value="SUBTILASE"/>
    <property type="match status" value="1"/>
</dbReference>
<evidence type="ECO:0000256" key="5">
    <source>
        <dbReference type="ARBA" id="ARBA00022692"/>
    </source>
</evidence>
<dbReference type="InterPro" id="IPR036852">
    <property type="entry name" value="Peptidase_S8/S53_dom_sf"/>
</dbReference>
<proteinExistence type="inferred from homology"/>
<keyword evidence="12" id="KW-0732">Signal</keyword>
<dbReference type="InterPro" id="IPR022398">
    <property type="entry name" value="Peptidase_S8_His-AS"/>
</dbReference>
<dbReference type="RefSeq" id="WP_020517065.1">
    <property type="nucleotide sequence ID" value="NZ_JBIAZU010000008.1"/>
</dbReference>
<evidence type="ECO:0000256" key="8">
    <source>
        <dbReference type="ARBA" id="ARBA00022989"/>
    </source>
</evidence>
<feature type="active site" description="Charge relay system" evidence="10">
    <location>
        <position position="61"/>
    </location>
</feature>
<dbReference type="PANTHER" id="PTHR43806">
    <property type="entry name" value="PEPTIDASE S8"/>
    <property type="match status" value="1"/>
</dbReference>
<evidence type="ECO:0000256" key="12">
    <source>
        <dbReference type="SAM" id="SignalP"/>
    </source>
</evidence>
<name>A0ABW6WSK9_9ACTN</name>
<evidence type="ECO:0000256" key="10">
    <source>
        <dbReference type="PROSITE-ProRule" id="PRU01240"/>
    </source>
</evidence>
<keyword evidence="5 11" id="KW-0812">Transmembrane</keyword>
<dbReference type="Pfam" id="PF00082">
    <property type="entry name" value="Peptidase_S8"/>
    <property type="match status" value="1"/>
</dbReference>
<keyword evidence="9 11" id="KW-0472">Membrane</keyword>
<keyword evidence="3" id="KW-1003">Cell membrane</keyword>
<feature type="active site" description="Charge relay system" evidence="10">
    <location>
        <position position="261"/>
    </location>
</feature>
<dbReference type="NCBIfam" id="TIGR03921">
    <property type="entry name" value="T7SS_mycosin"/>
    <property type="match status" value="1"/>
</dbReference>
<sequence>MVLVVVCALLVAPAPALAAACDSLPPKAQVFKGVPAEDQVYAPKRLAQFATGKGIRVAVIDSGVDAGTAQLAGRVDRGNDFLRDDKSGRQDCVGHGTEVASIIAARPAADTGFQGLAPGAIIVPVRISEQEEVDGKAVGDQGSPAQFAAAIDWAVDQGDAQVINLSLIMTGESSLVEAAVRRAIAAGVVVVAAAGNHATDQPGTKTFPASVDGVIGVGAVAPDGVRADFSQRGDFVDLVAYGKGVTAAARGSGHTTVQGTSFSAPFVSATVALLLERFPGLTPAQVLNRLQATADPPPGGRDEYGAGLLNPYRALTETLAPAARAPAAPQVMNPNDPAAAALANRRAHSQRMALWFAAVGAALVLLLAAAALIVRRGRTRGWQPADPRHP</sequence>
<dbReference type="InterPro" id="IPR000209">
    <property type="entry name" value="Peptidase_S8/S53_dom"/>
</dbReference>
<evidence type="ECO:0000256" key="1">
    <source>
        <dbReference type="ARBA" id="ARBA00004162"/>
    </source>
</evidence>
<dbReference type="InterPro" id="IPR050131">
    <property type="entry name" value="Peptidase_S8_subtilisin-like"/>
</dbReference>
<evidence type="ECO:0000256" key="7">
    <source>
        <dbReference type="ARBA" id="ARBA00022825"/>
    </source>
</evidence>